<feature type="compositionally biased region" description="Low complexity" evidence="1">
    <location>
        <begin position="209"/>
        <end position="218"/>
    </location>
</feature>
<evidence type="ECO:0000313" key="2">
    <source>
        <dbReference type="EMBL" id="GBG33840.1"/>
    </source>
</evidence>
<proteinExistence type="predicted"/>
<gene>
    <name evidence="2" type="ORF">FCC1311_100632</name>
</gene>
<dbReference type="InParanoid" id="A0A2R5GSM1"/>
<protein>
    <submittedName>
        <fullName evidence="2">Uncharacterized protein</fullName>
    </submittedName>
</protein>
<accession>A0A2R5GSM1</accession>
<feature type="compositionally biased region" description="Low complexity" evidence="1">
    <location>
        <begin position="1"/>
        <end position="14"/>
    </location>
</feature>
<sequence>MSNGYNNNYGYQDQGYGGGYNQGYQQVPELEHDQQQAHGHHHNQYAHDAAPANGSSHHQQHDQHGYYDSGAPEEAPGDSGHYGSQSYAQGDYYAQPQRTHAPQPSPRNAGHHPNAASGSGSNARRKAHISTVALLRDSPRRSRKRGSSILRSLNSLSSNSNITSSNSNQGITIVPRHPGVNTRLRQTKRGRQAHIPQVRSLVKQVDHLSSSSSNSGNSHRNRNSSHNDNRIRSLRLDKALRKATIGVGLLLLRMVSMDTTLITRSKKRELTKEEYEKLKQQVMTYEKDQYDKYLMQQDRQGYEQAFNTKISVLKRKTQYMVGMVKLQQYVHGLKSAVRHYVACLDRVPNDREKQVHYKAKIEEFQSYIADIENPTNLRRRHNKANSHKQHKGARHIQCRVVLRKLKLTQLLVLLSQMHLARMR</sequence>
<dbReference type="EMBL" id="BEYU01000171">
    <property type="protein sequence ID" value="GBG33840.1"/>
    <property type="molecule type" value="Genomic_DNA"/>
</dbReference>
<organism evidence="2 3">
    <name type="scientific">Hondaea fermentalgiana</name>
    <dbReference type="NCBI Taxonomy" id="2315210"/>
    <lineage>
        <taxon>Eukaryota</taxon>
        <taxon>Sar</taxon>
        <taxon>Stramenopiles</taxon>
        <taxon>Bigyra</taxon>
        <taxon>Labyrinthulomycetes</taxon>
        <taxon>Thraustochytrida</taxon>
        <taxon>Thraustochytriidae</taxon>
        <taxon>Hondaea</taxon>
    </lineage>
</organism>
<comment type="caution">
    <text evidence="2">The sequence shown here is derived from an EMBL/GenBank/DDBJ whole genome shotgun (WGS) entry which is preliminary data.</text>
</comment>
<name>A0A2R5GSM1_9STRA</name>
<keyword evidence="3" id="KW-1185">Reference proteome</keyword>
<dbReference type="Proteomes" id="UP000241890">
    <property type="component" value="Unassembled WGS sequence"/>
</dbReference>
<evidence type="ECO:0000313" key="3">
    <source>
        <dbReference type="Proteomes" id="UP000241890"/>
    </source>
</evidence>
<feature type="region of interest" description="Disordered" evidence="1">
    <location>
        <begin position="1"/>
        <end position="230"/>
    </location>
</feature>
<reference evidence="2 3" key="1">
    <citation type="submission" date="2017-12" db="EMBL/GenBank/DDBJ databases">
        <title>Sequencing, de novo assembly and annotation of complete genome of a new Thraustochytrid species, strain FCC1311.</title>
        <authorList>
            <person name="Sedici K."/>
            <person name="Godart F."/>
            <person name="Aiese Cigliano R."/>
            <person name="Sanseverino W."/>
            <person name="Barakat M."/>
            <person name="Ortet P."/>
            <person name="Marechal E."/>
            <person name="Cagnac O."/>
            <person name="Amato A."/>
        </authorList>
    </citation>
    <scope>NUCLEOTIDE SEQUENCE [LARGE SCALE GENOMIC DNA]</scope>
</reference>
<feature type="compositionally biased region" description="Low complexity" evidence="1">
    <location>
        <begin position="147"/>
        <end position="168"/>
    </location>
</feature>
<dbReference type="AlphaFoldDB" id="A0A2R5GSM1"/>
<evidence type="ECO:0000256" key="1">
    <source>
        <dbReference type="SAM" id="MobiDB-lite"/>
    </source>
</evidence>